<organism evidence="9 10">
    <name type="scientific">Helicobacter jaachi</name>
    <dbReference type="NCBI Taxonomy" id="1677920"/>
    <lineage>
        <taxon>Bacteria</taxon>
        <taxon>Pseudomonadati</taxon>
        <taxon>Campylobacterota</taxon>
        <taxon>Epsilonproteobacteria</taxon>
        <taxon>Campylobacterales</taxon>
        <taxon>Helicobacteraceae</taxon>
        <taxon>Helicobacter</taxon>
    </lineage>
</organism>
<evidence type="ECO:0000256" key="6">
    <source>
        <dbReference type="ARBA" id="ARBA00022833"/>
    </source>
</evidence>
<feature type="active site" description="Proton acceptor" evidence="7">
    <location>
        <position position="90"/>
    </location>
</feature>
<reference evidence="9 10" key="1">
    <citation type="journal article" date="2014" name="Genome Announc.">
        <title>Draft genome sequences of eight enterohepatic helicobacter species isolated from both laboratory and wild rodents.</title>
        <authorList>
            <person name="Sheh A."/>
            <person name="Shen Z."/>
            <person name="Fox J.G."/>
        </authorList>
    </citation>
    <scope>NUCLEOTIDE SEQUENCE [LARGE SCALE GENOMIC DNA]</scope>
    <source>
        <strain evidence="9 10">MIT 09-6949</strain>
    </source>
</reference>
<name>A0A4U8TCC1_9HELI</name>
<dbReference type="AlphaFoldDB" id="A0A4U8TCC1"/>
<feature type="binding site" evidence="7">
    <location>
        <position position="193"/>
    </location>
    <ligand>
        <name>substrate</name>
    </ligand>
</feature>
<feature type="binding site" evidence="7">
    <location>
        <position position="309"/>
    </location>
    <ligand>
        <name>Zn(2+)</name>
        <dbReference type="ChEBI" id="CHEBI:29105"/>
    </ligand>
</feature>
<dbReference type="HAMAP" id="MF_00168">
    <property type="entry name" value="Q_tRNA_Tgt"/>
    <property type="match status" value="1"/>
</dbReference>
<keyword evidence="10" id="KW-1185">Reference proteome</keyword>
<comment type="similarity">
    <text evidence="7">Belongs to the queuine tRNA-ribosyltransferase family.</text>
</comment>
<feature type="active site" description="Nucleophile" evidence="7">
    <location>
        <position position="271"/>
    </location>
</feature>
<comment type="catalytic activity">
    <reaction evidence="7">
        <text>7-aminomethyl-7-carbaguanine + guanosine(34) in tRNA = 7-aminomethyl-7-carbaguanosine(34) in tRNA + guanine</text>
        <dbReference type="Rhea" id="RHEA:24104"/>
        <dbReference type="Rhea" id="RHEA-COMP:10341"/>
        <dbReference type="Rhea" id="RHEA-COMP:10342"/>
        <dbReference type="ChEBI" id="CHEBI:16235"/>
        <dbReference type="ChEBI" id="CHEBI:58703"/>
        <dbReference type="ChEBI" id="CHEBI:74269"/>
        <dbReference type="ChEBI" id="CHEBI:82833"/>
        <dbReference type="EC" id="2.4.2.29"/>
    </reaction>
</comment>
<feature type="binding site" evidence="7">
    <location>
        <position position="314"/>
    </location>
    <ligand>
        <name>Zn(2+)</name>
        <dbReference type="ChEBI" id="CHEBI:29105"/>
    </ligand>
</feature>
<feature type="binding site" evidence="7">
    <location>
        <position position="340"/>
    </location>
    <ligand>
        <name>Zn(2+)</name>
        <dbReference type="ChEBI" id="CHEBI:29105"/>
    </ligand>
</feature>
<evidence type="ECO:0000256" key="1">
    <source>
        <dbReference type="ARBA" id="ARBA00022676"/>
    </source>
</evidence>
<dbReference type="GO" id="GO:0005829">
    <property type="term" value="C:cytosol"/>
    <property type="evidence" value="ECO:0007669"/>
    <property type="project" value="TreeGrafter"/>
</dbReference>
<keyword evidence="3 7" id="KW-0819">tRNA processing</keyword>
<evidence type="ECO:0000256" key="3">
    <source>
        <dbReference type="ARBA" id="ARBA00022694"/>
    </source>
</evidence>
<protein>
    <recommendedName>
        <fullName evidence="7">Queuine tRNA-ribosyltransferase</fullName>
        <ecNumber evidence="7">2.4.2.29</ecNumber>
    </recommendedName>
    <alternativeName>
        <fullName evidence="7">Guanine insertion enzyme</fullName>
    </alternativeName>
    <alternativeName>
        <fullName evidence="7">tRNA-guanine transglycosylase</fullName>
    </alternativeName>
</protein>
<feature type="domain" description="tRNA-guanine(15) transglycosylase-like" evidence="8">
    <location>
        <begin position="11"/>
        <end position="372"/>
    </location>
</feature>
<evidence type="ECO:0000313" key="10">
    <source>
        <dbReference type="Proteomes" id="UP000029733"/>
    </source>
</evidence>
<dbReference type="STRING" id="1677920.LS71_00335"/>
<comment type="caution">
    <text evidence="9">The sequence shown here is derived from an EMBL/GenBank/DDBJ whole genome shotgun (WGS) entry which is preliminary data.</text>
</comment>
<feature type="binding site" evidence="7">
    <location>
        <position position="311"/>
    </location>
    <ligand>
        <name>Zn(2+)</name>
        <dbReference type="ChEBI" id="CHEBI:29105"/>
    </ligand>
</feature>
<dbReference type="InterPro" id="IPR002616">
    <property type="entry name" value="tRNA_ribo_trans-like"/>
</dbReference>
<comment type="pathway">
    <text evidence="7">tRNA modification; tRNA-queuosine biosynthesis.</text>
</comment>
<dbReference type="OrthoDB" id="9805417at2"/>
<dbReference type="PANTHER" id="PTHR43530:SF1">
    <property type="entry name" value="QUEUINE TRNA-RIBOSYLTRANSFERASE CATALYTIC SUBUNIT 1"/>
    <property type="match status" value="1"/>
</dbReference>
<dbReference type="Proteomes" id="UP000029733">
    <property type="component" value="Unassembled WGS sequence"/>
</dbReference>
<dbReference type="UniPathway" id="UPA00392"/>
<dbReference type="Pfam" id="PF01702">
    <property type="entry name" value="TGT"/>
    <property type="match status" value="1"/>
</dbReference>
<comment type="function">
    <text evidence="7">Catalyzes the base-exchange of a guanine (G) residue with the queuine precursor 7-aminomethyl-7-deazaguanine (PreQ1) at position 34 (anticodon wobble position) in tRNAs with GU(N) anticodons (tRNA-Asp, -Asn, -His and -Tyr). Catalysis occurs through a double-displacement mechanism. The nucleophile active site attacks the C1' of nucleotide 34 to detach the guanine base from the RNA, forming a covalent enzyme-RNA intermediate. The proton acceptor active site deprotonates the incoming PreQ1, allowing a nucleophilic attack on the C1' of the ribose to form the product. After dissociation, two additional enzymatic reactions on the tRNA convert PreQ1 to queuine (Q), resulting in the hypermodified nucleoside queuosine (7-(((4,5-cis-dihydroxy-2-cyclopenten-1-yl)amino)methyl)-7-deazaguanosine).</text>
</comment>
<feature type="binding site" evidence="7">
    <location>
        <position position="221"/>
    </location>
    <ligand>
        <name>substrate</name>
    </ligand>
</feature>
<keyword evidence="4 7" id="KW-0479">Metal-binding</keyword>
<dbReference type="PANTHER" id="PTHR43530">
    <property type="entry name" value="QUEUINE TRNA-RIBOSYLTRANSFERASE CATALYTIC SUBUNIT 1"/>
    <property type="match status" value="1"/>
</dbReference>
<keyword evidence="2 7" id="KW-0808">Transferase</keyword>
<keyword evidence="5 7" id="KW-0671">Queuosine biosynthesis</keyword>
<evidence type="ECO:0000256" key="4">
    <source>
        <dbReference type="ARBA" id="ARBA00022723"/>
    </source>
</evidence>
<dbReference type="RefSeq" id="WP_034352117.1">
    <property type="nucleotide sequence ID" value="NZ_JRPR02000001.1"/>
</dbReference>
<feature type="region of interest" description="RNA binding; important for wobble base 34 recognition" evidence="7">
    <location>
        <begin position="276"/>
        <end position="280"/>
    </location>
</feature>
<evidence type="ECO:0000259" key="8">
    <source>
        <dbReference type="Pfam" id="PF01702"/>
    </source>
</evidence>
<dbReference type="GO" id="GO:0008479">
    <property type="term" value="F:tRNA-guanosine(34) queuine transglycosylase activity"/>
    <property type="evidence" value="ECO:0007669"/>
    <property type="project" value="UniProtKB-UniRule"/>
</dbReference>
<evidence type="ECO:0000256" key="7">
    <source>
        <dbReference type="HAMAP-Rule" id="MF_00168"/>
    </source>
</evidence>
<evidence type="ECO:0000256" key="5">
    <source>
        <dbReference type="ARBA" id="ARBA00022785"/>
    </source>
</evidence>
<feature type="region of interest" description="RNA binding" evidence="7">
    <location>
        <begin position="252"/>
        <end position="258"/>
    </location>
</feature>
<dbReference type="InterPro" id="IPR036511">
    <property type="entry name" value="TGT-like_sf"/>
</dbReference>
<dbReference type="GO" id="GO:0008616">
    <property type="term" value="P:tRNA queuosine(34) biosynthetic process"/>
    <property type="evidence" value="ECO:0007669"/>
    <property type="project" value="UniProtKB-UniRule"/>
</dbReference>
<keyword evidence="6 7" id="KW-0862">Zinc</keyword>
<accession>A0A4U8TCC1</accession>
<sequence>MQVTLKAQDDRARVLELTLPHSTIQTPIFMPVGTQGCVKALDSIDLSHILHTKLILANTYHMYLRVGLKRLKAFGGVHKFANFHGSYLSDSGGFQAFSLGKHVKIIESGIEFKSHIDGSKHFFSPEFVLDIQYALNSDIMMVLDDLVGLPASTERIADSIQRTSAWAQRSLLYHEAQKAQGKGLDNNLFAIIQGGTDRHFRALSCRQLTEMGDFDGFAIGGLAVGEDTQEMYDTINHLTPLMPPHKPRYLMGVGTPENIIESIALGVDMFDCVMPTRNARNATLFTHFGKINIKAASFINDTKPIDEACDCYTCTHYTRAYLCHLFRAQEITYHRLATLHNLHYYLTLAKGAREAILAGNFKDYRAAFYAKRAMEVPDEY</sequence>
<evidence type="ECO:0000256" key="2">
    <source>
        <dbReference type="ARBA" id="ARBA00022679"/>
    </source>
</evidence>
<dbReference type="NCBIfam" id="TIGR00449">
    <property type="entry name" value="tgt_general"/>
    <property type="match status" value="1"/>
</dbReference>
<evidence type="ECO:0000313" key="9">
    <source>
        <dbReference type="EMBL" id="TLD97453.1"/>
    </source>
</evidence>
<feature type="binding site" evidence="7">
    <location>
        <begin position="90"/>
        <end position="94"/>
    </location>
    <ligand>
        <name>substrate</name>
    </ligand>
</feature>
<dbReference type="EMBL" id="JRPR02000001">
    <property type="protein sequence ID" value="TLD97453.1"/>
    <property type="molecule type" value="Genomic_DNA"/>
</dbReference>
<dbReference type="InterPro" id="IPR004803">
    <property type="entry name" value="TGT"/>
</dbReference>
<dbReference type="Gene3D" id="3.20.20.105">
    <property type="entry name" value="Queuine tRNA-ribosyltransferase-like"/>
    <property type="match status" value="1"/>
</dbReference>
<gene>
    <name evidence="7" type="primary">tgt</name>
    <name evidence="9" type="ORF">LS71_001495</name>
</gene>
<dbReference type="EC" id="2.4.2.29" evidence="7"/>
<dbReference type="SUPFAM" id="SSF51713">
    <property type="entry name" value="tRNA-guanine transglycosylase"/>
    <property type="match status" value="1"/>
</dbReference>
<keyword evidence="1 7" id="KW-0328">Glycosyltransferase</keyword>
<proteinExistence type="inferred from homology"/>
<dbReference type="GO" id="GO:0046872">
    <property type="term" value="F:metal ion binding"/>
    <property type="evidence" value="ECO:0007669"/>
    <property type="project" value="UniProtKB-KW"/>
</dbReference>
<comment type="subunit">
    <text evidence="7">Homodimer. Within each dimer, one monomer is responsible for RNA recognition and catalysis, while the other monomer binds to the replacement base PreQ1.</text>
</comment>
<comment type="cofactor">
    <cofactor evidence="7">
        <name>Zn(2+)</name>
        <dbReference type="ChEBI" id="CHEBI:29105"/>
    </cofactor>
    <text evidence="7">Binds 1 zinc ion per subunit.</text>
</comment>
<dbReference type="NCBIfam" id="TIGR00430">
    <property type="entry name" value="Q_tRNA_tgt"/>
    <property type="match status" value="1"/>
</dbReference>
<feature type="binding site" evidence="7">
    <location>
        <position position="144"/>
    </location>
    <ligand>
        <name>substrate</name>
    </ligand>
</feature>